<reference evidence="4 5" key="1">
    <citation type="journal article" date="2006" name="Nature">
        <title>Global trends of whole-genome duplications revealed by the ciliate Paramecium tetraurelia.</title>
        <authorList>
            <consortium name="Genoscope"/>
            <person name="Aury J.-M."/>
            <person name="Jaillon O."/>
            <person name="Duret L."/>
            <person name="Noel B."/>
            <person name="Jubin C."/>
            <person name="Porcel B.M."/>
            <person name="Segurens B."/>
            <person name="Daubin V."/>
            <person name="Anthouard V."/>
            <person name="Aiach N."/>
            <person name="Arnaiz O."/>
            <person name="Billaut A."/>
            <person name="Beisson J."/>
            <person name="Blanc I."/>
            <person name="Bouhouche K."/>
            <person name="Camara F."/>
            <person name="Duharcourt S."/>
            <person name="Guigo R."/>
            <person name="Gogendeau D."/>
            <person name="Katinka M."/>
            <person name="Keller A.-M."/>
            <person name="Kissmehl R."/>
            <person name="Klotz C."/>
            <person name="Koll F."/>
            <person name="Le Moue A."/>
            <person name="Lepere C."/>
            <person name="Malinsky S."/>
            <person name="Nowacki M."/>
            <person name="Nowak J.K."/>
            <person name="Plattner H."/>
            <person name="Poulain J."/>
            <person name="Ruiz F."/>
            <person name="Serrano V."/>
            <person name="Zagulski M."/>
            <person name="Dessen P."/>
            <person name="Betermier M."/>
            <person name="Weissenbach J."/>
            <person name="Scarpelli C."/>
            <person name="Schachter V."/>
            <person name="Sperling L."/>
            <person name="Meyer E."/>
            <person name="Cohen J."/>
            <person name="Wincker P."/>
        </authorList>
    </citation>
    <scope>NUCLEOTIDE SEQUENCE [LARGE SCALE GENOMIC DNA]</scope>
    <source>
        <strain evidence="4 5">Stock d4-2</strain>
    </source>
</reference>
<dbReference type="GO" id="GO:0008270">
    <property type="term" value="F:zinc ion binding"/>
    <property type="evidence" value="ECO:0007669"/>
    <property type="project" value="UniProtKB-KW"/>
</dbReference>
<evidence type="ECO:0000256" key="1">
    <source>
        <dbReference type="PROSITE-ProRule" id="PRU00175"/>
    </source>
</evidence>
<protein>
    <recommendedName>
        <fullName evidence="3">RING-type domain-containing protein</fullName>
    </recommendedName>
</protein>
<dbReference type="EMBL" id="CT868319">
    <property type="protein sequence ID" value="CAK79144.1"/>
    <property type="molecule type" value="Genomic_DNA"/>
</dbReference>
<dbReference type="SMART" id="SM00184">
    <property type="entry name" value="RING"/>
    <property type="match status" value="1"/>
</dbReference>
<dbReference type="OMA" id="YLFQCIQ"/>
<dbReference type="GeneID" id="5032326"/>
<evidence type="ECO:0000256" key="2">
    <source>
        <dbReference type="SAM" id="Phobius"/>
    </source>
</evidence>
<dbReference type="GO" id="GO:0006511">
    <property type="term" value="P:ubiquitin-dependent protein catabolic process"/>
    <property type="evidence" value="ECO:0000318"/>
    <property type="project" value="GO_Central"/>
</dbReference>
<dbReference type="InterPro" id="IPR001841">
    <property type="entry name" value="Znf_RING"/>
</dbReference>
<dbReference type="OrthoDB" id="8062037at2759"/>
<dbReference type="RefSeq" id="XP_001446541.1">
    <property type="nucleotide sequence ID" value="XM_001446504.1"/>
</dbReference>
<dbReference type="SUPFAM" id="SSF57850">
    <property type="entry name" value="RING/U-box"/>
    <property type="match status" value="1"/>
</dbReference>
<accession>A0D7X7</accession>
<proteinExistence type="predicted"/>
<dbReference type="PROSITE" id="PS50089">
    <property type="entry name" value="ZF_RING_2"/>
    <property type="match status" value="1"/>
</dbReference>
<dbReference type="InterPro" id="IPR013083">
    <property type="entry name" value="Znf_RING/FYVE/PHD"/>
</dbReference>
<dbReference type="GO" id="GO:0016567">
    <property type="term" value="P:protein ubiquitination"/>
    <property type="evidence" value="ECO:0000318"/>
    <property type="project" value="GO_Central"/>
</dbReference>
<dbReference type="Proteomes" id="UP000000600">
    <property type="component" value="Unassembled WGS sequence"/>
</dbReference>
<gene>
    <name evidence="4" type="ORF">GSPATT00014111001</name>
</gene>
<keyword evidence="1" id="KW-0479">Metal-binding</keyword>
<dbReference type="STRING" id="5888.A0D7X7"/>
<dbReference type="InParanoid" id="A0D7X7"/>
<evidence type="ECO:0000259" key="3">
    <source>
        <dbReference type="PROSITE" id="PS50089"/>
    </source>
</evidence>
<dbReference type="AlphaFoldDB" id="A0D7X7"/>
<keyword evidence="2" id="KW-0812">Transmembrane</keyword>
<keyword evidence="2" id="KW-1133">Transmembrane helix</keyword>
<dbReference type="Pfam" id="PF13639">
    <property type="entry name" value="zf-RING_2"/>
    <property type="match status" value="1"/>
</dbReference>
<dbReference type="KEGG" id="ptm:GSPATT00014111001"/>
<feature type="domain" description="RING-type" evidence="3">
    <location>
        <begin position="669"/>
        <end position="713"/>
    </location>
</feature>
<evidence type="ECO:0000313" key="4">
    <source>
        <dbReference type="EMBL" id="CAK79144.1"/>
    </source>
</evidence>
<dbReference type="GO" id="GO:0061630">
    <property type="term" value="F:ubiquitin protein ligase activity"/>
    <property type="evidence" value="ECO:0000318"/>
    <property type="project" value="GO_Central"/>
</dbReference>
<dbReference type="HOGENOM" id="CLU_356985_0_0_1"/>
<organism evidence="4 5">
    <name type="scientific">Paramecium tetraurelia</name>
    <dbReference type="NCBI Taxonomy" id="5888"/>
    <lineage>
        <taxon>Eukaryota</taxon>
        <taxon>Sar</taxon>
        <taxon>Alveolata</taxon>
        <taxon>Ciliophora</taxon>
        <taxon>Intramacronucleata</taxon>
        <taxon>Oligohymenophorea</taxon>
        <taxon>Peniculida</taxon>
        <taxon>Parameciidae</taxon>
        <taxon>Paramecium</taxon>
    </lineage>
</organism>
<name>A0D7X7_PARTE</name>
<keyword evidence="1" id="KW-0863">Zinc-finger</keyword>
<keyword evidence="5" id="KW-1185">Reference proteome</keyword>
<evidence type="ECO:0000313" key="5">
    <source>
        <dbReference type="Proteomes" id="UP000000600"/>
    </source>
</evidence>
<feature type="transmembrane region" description="Helical" evidence="2">
    <location>
        <begin position="597"/>
        <end position="615"/>
    </location>
</feature>
<sequence length="732" mass="87028">MHFYILFIEIVFGSHLYTRSNGSVENQIFRECSYSGSNSDHYLFQCIQDYVFVPKLELAQKQVDIKWFIQQIGIYSFERNGEIQLSNYVICQIITTEGQKTLEIRRTLYTQHSNLIKKENNLMFYDLTQIDSLCTMVSLLKRQGKQDYLIEMHPIYPGNVNQFQNISYKFNSDDDRSIFGFSQSYNKIRNALLLIVLKQNQIQLIEYSLFDNQFREASTYPLSENKVPLNWKVWKSGYIIITYEQFQVLYSIGETLYEIQEIYWFDQQPLQMITNFDGTDSKYILQQNMNYTKIFIIEEIQYQYQSKSVRLIQKIDFQYSNIAFLLDETELILIYDQFETAQVHINHIIMDQFQFCQYDIEELPQMNLESIKYQQSYHTKISLYPNEVKLTENCSIPCDLIYEPLNISLIPHKSECIFESLYNEFLNGCNKFNSCYACMQQTGCEWIDDICQTQQNYEGIDLNQVKESSKWFVNKILKCGQEIEFNQTYYGNVSKGTVFTLFHDATTFQEFNLDFNLQVEQQSNMNFIQQSICLGNELSQLCDEILINHFNSDFRFKGYYFRITFVILENIKVSDLSVTIKSQDSLIDSELYRIYKLIGWLCLAIILFGTIIYLANKRMNYLIQLSLQNNQHSLDTESLYNVMEQMIKDKVIVKERFSQQILKYDEDKCPFCIEKYEIKQDIIQIFCGHTFHLDCFEDWVRINTKLVRCPICNQTIEHFLKNQEQFKKSTNV</sequence>
<dbReference type="Gene3D" id="3.30.40.10">
    <property type="entry name" value="Zinc/RING finger domain, C3HC4 (zinc finger)"/>
    <property type="match status" value="1"/>
</dbReference>
<keyword evidence="1" id="KW-0862">Zinc</keyword>
<keyword evidence="2" id="KW-0472">Membrane</keyword>